<keyword evidence="3" id="KW-1185">Reference proteome</keyword>
<evidence type="ECO:0000313" key="3">
    <source>
        <dbReference type="Proteomes" id="UP001197974"/>
    </source>
</evidence>
<dbReference type="EMBL" id="CP129013">
    <property type="protein sequence ID" value="WLR42811.1"/>
    <property type="molecule type" value="Genomic_DNA"/>
</dbReference>
<sequence>MEEDKRLINNLKSDRTVLQNKIQNNLEKIQRLKMAKTRITHDQEDFWSKKTLISEPDLSSEWVGKHANELMDFRADMEQSYRSINTEQVEEIITDIENKIDELASMNEGYSNSISSINYRLSLF</sequence>
<name>A0ABY9JYV5_9BACI</name>
<organism evidence="2 3">
    <name type="scientific">Bacillus carboniphilus</name>
    <dbReference type="NCBI Taxonomy" id="86663"/>
    <lineage>
        <taxon>Bacteria</taxon>
        <taxon>Bacillati</taxon>
        <taxon>Bacillota</taxon>
        <taxon>Bacilli</taxon>
        <taxon>Bacillales</taxon>
        <taxon>Bacillaceae</taxon>
        <taxon>Bacillus</taxon>
    </lineage>
</organism>
<accession>A0ABY9JYV5</accession>
<dbReference type="Proteomes" id="UP001197974">
    <property type="component" value="Chromosome"/>
</dbReference>
<dbReference type="InterPro" id="IPR031681">
    <property type="entry name" value="YwqH-like"/>
</dbReference>
<reference evidence="2 3" key="1">
    <citation type="submission" date="2023-06" db="EMBL/GenBank/DDBJ databases">
        <title>Five Gram-positive bacteria isolated from mangrove sediments in Shenzhen, Guangdong, China.</title>
        <authorList>
            <person name="Yu S."/>
            <person name="Zheng W."/>
            <person name="Huang Y."/>
        </authorList>
    </citation>
    <scope>NUCLEOTIDE SEQUENCE [LARGE SCALE GENOMIC DNA]</scope>
    <source>
        <strain evidence="2 3">SaN35-3</strain>
    </source>
</reference>
<evidence type="ECO:0000256" key="1">
    <source>
        <dbReference type="SAM" id="Coils"/>
    </source>
</evidence>
<proteinExistence type="predicted"/>
<gene>
    <name evidence="2" type="ORF">LC087_00780</name>
</gene>
<dbReference type="RefSeq" id="WP_306019814.1">
    <property type="nucleotide sequence ID" value="NZ_CP129013.1"/>
</dbReference>
<keyword evidence="1" id="KW-0175">Coiled coil</keyword>
<evidence type="ECO:0000313" key="2">
    <source>
        <dbReference type="EMBL" id="WLR42811.1"/>
    </source>
</evidence>
<dbReference type="Pfam" id="PF16888">
    <property type="entry name" value="YwqH-like"/>
    <property type="match status" value="1"/>
</dbReference>
<feature type="coiled-coil region" evidence="1">
    <location>
        <begin position="1"/>
        <end position="28"/>
    </location>
</feature>
<protein>
    <submittedName>
        <fullName evidence="2">DUF5082 family protein</fullName>
    </submittedName>
</protein>